<protein>
    <recommendedName>
        <fullName evidence="4">Type II secretion system protein</fullName>
    </recommendedName>
</protein>
<reference evidence="3" key="1">
    <citation type="journal article" date="2019" name="Int. J. Syst. Evol. Microbiol.">
        <title>The Global Catalogue of Microorganisms (GCM) 10K type strain sequencing project: providing services to taxonomists for standard genome sequencing and annotation.</title>
        <authorList>
            <consortium name="The Broad Institute Genomics Platform"/>
            <consortium name="The Broad Institute Genome Sequencing Center for Infectious Disease"/>
            <person name="Wu L."/>
            <person name="Ma J."/>
        </authorList>
    </citation>
    <scope>NUCLEOTIDE SEQUENCE [LARGE SCALE GENOMIC DNA]</scope>
    <source>
        <strain evidence="3">CGMCC 1.12151</strain>
    </source>
</reference>
<proteinExistence type="predicted"/>
<keyword evidence="3" id="KW-1185">Reference proteome</keyword>
<evidence type="ECO:0000313" key="2">
    <source>
        <dbReference type="EMBL" id="MFC4711999.1"/>
    </source>
</evidence>
<keyword evidence="1" id="KW-0812">Transmembrane</keyword>
<comment type="caution">
    <text evidence="2">The sequence shown here is derived from an EMBL/GenBank/DDBJ whole genome shotgun (WGS) entry which is preliminary data.</text>
</comment>
<keyword evidence="1" id="KW-0472">Membrane</keyword>
<organism evidence="2 3">
    <name type="scientific">Planococcus dechangensis</name>
    <dbReference type="NCBI Taxonomy" id="1176255"/>
    <lineage>
        <taxon>Bacteria</taxon>
        <taxon>Bacillati</taxon>
        <taxon>Bacillota</taxon>
        <taxon>Bacilli</taxon>
        <taxon>Bacillales</taxon>
        <taxon>Caryophanaceae</taxon>
        <taxon>Planococcus</taxon>
    </lineage>
</organism>
<evidence type="ECO:0000313" key="3">
    <source>
        <dbReference type="Proteomes" id="UP001595932"/>
    </source>
</evidence>
<keyword evidence="1" id="KW-1133">Transmembrane helix</keyword>
<dbReference type="EMBL" id="JBHSGL010000005">
    <property type="protein sequence ID" value="MFC4711999.1"/>
    <property type="molecule type" value="Genomic_DNA"/>
</dbReference>
<feature type="transmembrane region" description="Helical" evidence="1">
    <location>
        <begin position="13"/>
        <end position="31"/>
    </location>
</feature>
<evidence type="ECO:0008006" key="4">
    <source>
        <dbReference type="Google" id="ProtNLM"/>
    </source>
</evidence>
<sequence length="99" mass="11378">MFRNELGTSVAETMLSLFMVFLVFGSLLPLIQEMHIRLELKKERHAAYETLHEAAKQIVQSDAKAGTRTVNGIIYSWQSEGHCVQYSDYRGEEQRLCVK</sequence>
<dbReference type="RefSeq" id="WP_377276904.1">
    <property type="nucleotide sequence ID" value="NZ_JBHSGL010000005.1"/>
</dbReference>
<name>A0ABV9MAI7_9BACL</name>
<dbReference type="Proteomes" id="UP001595932">
    <property type="component" value="Unassembled WGS sequence"/>
</dbReference>
<evidence type="ECO:0000256" key="1">
    <source>
        <dbReference type="SAM" id="Phobius"/>
    </source>
</evidence>
<accession>A0ABV9MAI7</accession>
<gene>
    <name evidence="2" type="ORF">ACFO5U_03995</name>
</gene>